<accession>A0A371CQ52</accession>
<dbReference type="EMBL" id="KZ857485">
    <property type="protein sequence ID" value="RDX42414.1"/>
    <property type="molecule type" value="Genomic_DNA"/>
</dbReference>
<keyword evidence="2" id="KW-1185">Reference proteome</keyword>
<evidence type="ECO:0008006" key="3">
    <source>
        <dbReference type="Google" id="ProtNLM"/>
    </source>
</evidence>
<sequence length="644" mass="71254">MAAEFYACRCPLLLSSPSHSPSNPSSASAPAINKYRFVMDVYYEYPTTERAHVSDLEDAISEDIRKRKEYKDRPDGDFTICIYECIQLPVPSAPTTASEREAYEVINDDWLEHNGRPVSDRPPLADLREKCVLAVLTVEPSSRSTQESPVQIHREQIAAAAHQRQSPSTGAALPQRLETQTTARIDAIYDSRPLELIGPPITIYHPAFTNFLKYMQEPRVFTSDELDTAQDFVTQGAAYHKDENERKERLSPSMNAALHRTVLNPTPISNSTGRFTPDGAIFAGTETRDGFTPLIGAHELVPEIGEGGRDPSAQAENVYVAYYSSNEARSVREWCCCPAILISSAGPNFQVSGAVFADQLVVQNLGDSISVVPRPNLNGRSFLDDAGYRVAQLFYALRMCLQELDEYYTHLIQSMAVLDPHSGDAGVMPRPARPSTGAARTLQPAPMVSPHFKTYEDEQGKAVILTYKRRLEMGYPYKAVFVAEAKTDTETVDVVVKFTPAYGKAAHELLASMSPPQAPKLRFCKFVDSVGMWVVVMDYVEGKEATGVLHDPAHIASLESAITALHINDFVFGDLRGANVLLVGDRVLLIDFDWCGKEGTARYPSDILLQEGVWHAGVKRGGLMQKMHDEYHFLALTGKTFPSV</sequence>
<proteinExistence type="predicted"/>
<evidence type="ECO:0000313" key="2">
    <source>
        <dbReference type="Proteomes" id="UP000256964"/>
    </source>
</evidence>
<organism evidence="1 2">
    <name type="scientific">Lentinus brumalis</name>
    <dbReference type="NCBI Taxonomy" id="2498619"/>
    <lineage>
        <taxon>Eukaryota</taxon>
        <taxon>Fungi</taxon>
        <taxon>Dikarya</taxon>
        <taxon>Basidiomycota</taxon>
        <taxon>Agaricomycotina</taxon>
        <taxon>Agaricomycetes</taxon>
        <taxon>Polyporales</taxon>
        <taxon>Polyporaceae</taxon>
        <taxon>Lentinus</taxon>
    </lineage>
</organism>
<gene>
    <name evidence="1" type="ORF">OH76DRAFT_1391954</name>
</gene>
<dbReference type="SUPFAM" id="SSF56112">
    <property type="entry name" value="Protein kinase-like (PK-like)"/>
    <property type="match status" value="1"/>
</dbReference>
<reference evidence="1 2" key="1">
    <citation type="journal article" date="2018" name="Biotechnol. Biofuels">
        <title>Integrative visual omics of the white-rot fungus Polyporus brumalis exposes the biotechnological potential of its oxidative enzymes for delignifying raw plant biomass.</title>
        <authorList>
            <person name="Miyauchi S."/>
            <person name="Rancon A."/>
            <person name="Drula E."/>
            <person name="Hage H."/>
            <person name="Chaduli D."/>
            <person name="Favel A."/>
            <person name="Grisel S."/>
            <person name="Henrissat B."/>
            <person name="Herpoel-Gimbert I."/>
            <person name="Ruiz-Duenas F.J."/>
            <person name="Chevret D."/>
            <person name="Hainaut M."/>
            <person name="Lin J."/>
            <person name="Wang M."/>
            <person name="Pangilinan J."/>
            <person name="Lipzen A."/>
            <person name="Lesage-Meessen L."/>
            <person name="Navarro D."/>
            <person name="Riley R."/>
            <person name="Grigoriev I.V."/>
            <person name="Zhou S."/>
            <person name="Raouche S."/>
            <person name="Rosso M.N."/>
        </authorList>
    </citation>
    <scope>NUCLEOTIDE SEQUENCE [LARGE SCALE GENOMIC DNA]</scope>
    <source>
        <strain evidence="1 2">BRFM 1820</strain>
    </source>
</reference>
<dbReference type="AlphaFoldDB" id="A0A371CQ52"/>
<name>A0A371CQ52_9APHY</name>
<dbReference type="Proteomes" id="UP000256964">
    <property type="component" value="Unassembled WGS sequence"/>
</dbReference>
<protein>
    <recommendedName>
        <fullName evidence="3">Protein kinase domain-containing protein</fullName>
    </recommendedName>
</protein>
<evidence type="ECO:0000313" key="1">
    <source>
        <dbReference type="EMBL" id="RDX42414.1"/>
    </source>
</evidence>
<dbReference type="OrthoDB" id="2803068at2759"/>
<dbReference type="InterPro" id="IPR011009">
    <property type="entry name" value="Kinase-like_dom_sf"/>
</dbReference>